<sequence length="233" mass="25363">MLQTRGSTLSIAPIGQAATLRNQAYAMIKRSILAMDLYDGSPRIRLEENQIARDLGVSRTPIREALTLLEQEGLVCSVPRRGVFVARKTKRELIEMITVWAALEGTAAHLAANRADATDLAALSGMFQDFTPASLPDRLNDYAQANIAFHQAIVRLGGCTLMVEMTANLFLHVRAIRTVSIHQGSRAGRSMSEHAAIVAALQARDAERAAILVRDHALGLAAHVEAHWSLPEP</sequence>
<name>A0A6L3SYP4_9HYPH</name>
<dbReference type="InterPro" id="IPR036390">
    <property type="entry name" value="WH_DNA-bd_sf"/>
</dbReference>
<gene>
    <name evidence="5" type="ORF">F6X53_10420</name>
</gene>
<organism evidence="5 6">
    <name type="scientific">Methylobacterium soli</name>
    <dbReference type="NCBI Taxonomy" id="553447"/>
    <lineage>
        <taxon>Bacteria</taxon>
        <taxon>Pseudomonadati</taxon>
        <taxon>Pseudomonadota</taxon>
        <taxon>Alphaproteobacteria</taxon>
        <taxon>Hyphomicrobiales</taxon>
        <taxon>Methylobacteriaceae</taxon>
        <taxon>Methylobacterium</taxon>
    </lineage>
</organism>
<accession>A0A6L3SYP4</accession>
<dbReference type="PROSITE" id="PS50949">
    <property type="entry name" value="HTH_GNTR"/>
    <property type="match status" value="1"/>
</dbReference>
<dbReference type="CDD" id="cd07377">
    <property type="entry name" value="WHTH_GntR"/>
    <property type="match status" value="1"/>
</dbReference>
<dbReference type="PRINTS" id="PR00035">
    <property type="entry name" value="HTHGNTR"/>
</dbReference>
<dbReference type="PANTHER" id="PTHR43537">
    <property type="entry name" value="TRANSCRIPTIONAL REGULATOR, GNTR FAMILY"/>
    <property type="match status" value="1"/>
</dbReference>
<evidence type="ECO:0000256" key="2">
    <source>
        <dbReference type="ARBA" id="ARBA00023125"/>
    </source>
</evidence>
<evidence type="ECO:0000313" key="5">
    <source>
        <dbReference type="EMBL" id="KAB1079231.1"/>
    </source>
</evidence>
<dbReference type="Gene3D" id="1.20.120.530">
    <property type="entry name" value="GntR ligand-binding domain-like"/>
    <property type="match status" value="1"/>
</dbReference>
<evidence type="ECO:0000256" key="3">
    <source>
        <dbReference type="ARBA" id="ARBA00023163"/>
    </source>
</evidence>
<dbReference type="InterPro" id="IPR011711">
    <property type="entry name" value="GntR_C"/>
</dbReference>
<dbReference type="GO" id="GO:0003677">
    <property type="term" value="F:DNA binding"/>
    <property type="evidence" value="ECO:0007669"/>
    <property type="project" value="UniProtKB-KW"/>
</dbReference>
<evidence type="ECO:0000259" key="4">
    <source>
        <dbReference type="PROSITE" id="PS50949"/>
    </source>
</evidence>
<proteinExistence type="predicted"/>
<protein>
    <submittedName>
        <fullName evidence="5">GntR family transcriptional regulator</fullName>
    </submittedName>
</protein>
<dbReference type="RefSeq" id="WP_150999966.1">
    <property type="nucleotide sequence ID" value="NZ_BPQY01000719.1"/>
</dbReference>
<dbReference type="SMART" id="SM00895">
    <property type="entry name" value="FCD"/>
    <property type="match status" value="1"/>
</dbReference>
<feature type="domain" description="HTH gntR-type" evidence="4">
    <location>
        <begin position="18"/>
        <end position="88"/>
    </location>
</feature>
<dbReference type="AlphaFoldDB" id="A0A6L3SYP4"/>
<keyword evidence="6" id="KW-1185">Reference proteome</keyword>
<dbReference type="Gene3D" id="1.10.10.10">
    <property type="entry name" value="Winged helix-like DNA-binding domain superfamily/Winged helix DNA-binding domain"/>
    <property type="match status" value="1"/>
</dbReference>
<keyword evidence="2" id="KW-0238">DNA-binding</keyword>
<dbReference type="OrthoDB" id="5504063at2"/>
<dbReference type="SUPFAM" id="SSF48008">
    <property type="entry name" value="GntR ligand-binding domain-like"/>
    <property type="match status" value="1"/>
</dbReference>
<dbReference type="PANTHER" id="PTHR43537:SF49">
    <property type="entry name" value="TRANSCRIPTIONAL REGULATORY PROTEIN"/>
    <property type="match status" value="1"/>
</dbReference>
<dbReference type="InterPro" id="IPR008920">
    <property type="entry name" value="TF_FadR/GntR_C"/>
</dbReference>
<reference evidence="5 6" key="1">
    <citation type="submission" date="2019-09" db="EMBL/GenBank/DDBJ databases">
        <title>YIM 48816 draft genome.</title>
        <authorList>
            <person name="Jiang L."/>
        </authorList>
    </citation>
    <scope>NUCLEOTIDE SEQUENCE [LARGE SCALE GENOMIC DNA]</scope>
    <source>
        <strain evidence="5 6">YIM 48816</strain>
    </source>
</reference>
<dbReference type="SUPFAM" id="SSF46785">
    <property type="entry name" value="Winged helix' DNA-binding domain"/>
    <property type="match status" value="1"/>
</dbReference>
<dbReference type="SMART" id="SM00345">
    <property type="entry name" value="HTH_GNTR"/>
    <property type="match status" value="1"/>
</dbReference>
<dbReference type="GO" id="GO:0003700">
    <property type="term" value="F:DNA-binding transcription factor activity"/>
    <property type="evidence" value="ECO:0007669"/>
    <property type="project" value="InterPro"/>
</dbReference>
<evidence type="ECO:0000256" key="1">
    <source>
        <dbReference type="ARBA" id="ARBA00023015"/>
    </source>
</evidence>
<comment type="caution">
    <text evidence="5">The sequence shown here is derived from an EMBL/GenBank/DDBJ whole genome shotgun (WGS) entry which is preliminary data.</text>
</comment>
<dbReference type="InterPro" id="IPR000524">
    <property type="entry name" value="Tscrpt_reg_HTH_GntR"/>
</dbReference>
<dbReference type="EMBL" id="VZZK01000009">
    <property type="protein sequence ID" value="KAB1079231.1"/>
    <property type="molecule type" value="Genomic_DNA"/>
</dbReference>
<dbReference type="Proteomes" id="UP000474159">
    <property type="component" value="Unassembled WGS sequence"/>
</dbReference>
<dbReference type="Pfam" id="PF07729">
    <property type="entry name" value="FCD"/>
    <property type="match status" value="1"/>
</dbReference>
<keyword evidence="1" id="KW-0805">Transcription regulation</keyword>
<dbReference type="Pfam" id="PF00392">
    <property type="entry name" value="GntR"/>
    <property type="match status" value="1"/>
</dbReference>
<keyword evidence="3" id="KW-0804">Transcription</keyword>
<dbReference type="InterPro" id="IPR036388">
    <property type="entry name" value="WH-like_DNA-bd_sf"/>
</dbReference>
<evidence type="ECO:0000313" key="6">
    <source>
        <dbReference type="Proteomes" id="UP000474159"/>
    </source>
</evidence>